<evidence type="ECO:0000256" key="13">
    <source>
        <dbReference type="ARBA" id="ARBA00023237"/>
    </source>
</evidence>
<evidence type="ECO:0000313" key="19">
    <source>
        <dbReference type="Proteomes" id="UP000050297"/>
    </source>
</evidence>
<dbReference type="GO" id="GO:0009279">
    <property type="term" value="C:cell outer membrane"/>
    <property type="evidence" value="ECO:0007669"/>
    <property type="project" value="UniProtKB-SubCell"/>
</dbReference>
<dbReference type="GO" id="GO:0015344">
    <property type="term" value="F:siderophore uptake transmembrane transporter activity"/>
    <property type="evidence" value="ECO:0007669"/>
    <property type="project" value="TreeGrafter"/>
</dbReference>
<dbReference type="CDD" id="cd01347">
    <property type="entry name" value="ligand_gated_channel"/>
    <property type="match status" value="1"/>
</dbReference>
<dbReference type="GO" id="GO:0015891">
    <property type="term" value="P:siderophore transport"/>
    <property type="evidence" value="ECO:0007669"/>
    <property type="project" value="InterPro"/>
</dbReference>
<evidence type="ECO:0000256" key="5">
    <source>
        <dbReference type="ARBA" id="ARBA00022496"/>
    </source>
</evidence>
<evidence type="ECO:0000256" key="7">
    <source>
        <dbReference type="ARBA" id="ARBA00022729"/>
    </source>
</evidence>
<keyword evidence="4 14" id="KW-1134">Transmembrane beta strand</keyword>
<feature type="domain" description="Secretin/TonB short N-terminal" evidence="17">
    <location>
        <begin position="87"/>
        <end position="138"/>
    </location>
</feature>
<dbReference type="InterPro" id="IPR037066">
    <property type="entry name" value="Plug_dom_sf"/>
</dbReference>
<keyword evidence="10 16" id="KW-0798">TonB box</keyword>
<dbReference type="InterPro" id="IPR011662">
    <property type="entry name" value="Secretin/TonB_short_N"/>
</dbReference>
<proteinExistence type="inferred from homology"/>
<dbReference type="PATRIC" id="fig|199198.5.peg.2318"/>
<dbReference type="Gene3D" id="2.40.170.20">
    <property type="entry name" value="TonB-dependent receptor, beta-barrel domain"/>
    <property type="match status" value="1"/>
</dbReference>
<dbReference type="Gene3D" id="2.170.130.10">
    <property type="entry name" value="TonB-dependent receptor, plug domain"/>
    <property type="match status" value="1"/>
</dbReference>
<dbReference type="AlphaFoldDB" id="A0A0P9HNF1"/>
<dbReference type="Pfam" id="PF07660">
    <property type="entry name" value="STN"/>
    <property type="match status" value="1"/>
</dbReference>
<comment type="caution">
    <text evidence="18">The sequence shown here is derived from an EMBL/GenBank/DDBJ whole genome shotgun (WGS) entry which is preliminary data.</text>
</comment>
<evidence type="ECO:0000256" key="3">
    <source>
        <dbReference type="ARBA" id="ARBA00022448"/>
    </source>
</evidence>
<dbReference type="InterPro" id="IPR010917">
    <property type="entry name" value="TonB_rcpt_CS"/>
</dbReference>
<dbReference type="PANTHER" id="PTHR32552:SF82">
    <property type="entry name" value="FCUA PROTEIN"/>
    <property type="match status" value="1"/>
</dbReference>
<evidence type="ECO:0000256" key="4">
    <source>
        <dbReference type="ARBA" id="ARBA00022452"/>
    </source>
</evidence>
<evidence type="ECO:0000256" key="11">
    <source>
        <dbReference type="ARBA" id="ARBA00023136"/>
    </source>
</evidence>
<dbReference type="GO" id="GO:0038023">
    <property type="term" value="F:signaling receptor activity"/>
    <property type="evidence" value="ECO:0007669"/>
    <property type="project" value="InterPro"/>
</dbReference>
<name>A0A0P9HNF1_PSESX</name>
<feature type="short sequence motif" description="TonB C-terminal box" evidence="15">
    <location>
        <begin position="821"/>
        <end position="838"/>
    </location>
</feature>
<dbReference type="InterPro" id="IPR000531">
    <property type="entry name" value="Beta-barrel_TonB"/>
</dbReference>
<sequence length="838" mass="90614">MIFNQPCYFRAFVRLTGIEKYSIRSCPMSRSLDTLLRPSLLAVAIALCTPLTSPLSMAAQQASVVAYDLPAGPMATTLNQISSQGGLALSLDPALVAGKTSSAVKGNFDAATALREALRGSGLQLVQSSAGTYTLMVMEQNALNLSDVNINANSTPLEGSEAAGYRSENVSSVGALGGMRLQDAPYSISVTPQALLKNIQATSLDDVIKHNPFTQMYSPTSAGYASAVNIRGFSSAGSLNIANDGLRFTNGADGSNYMEEMEQLEVITGLTGFLYGPASPGGLVNYVLKRPTYQRYNSVTLGNAGGENYYLHGDFGGPIDSEGKFAYRLNVLTQDGETAVDLNKRRREMISLALDWNVSDDLLVQFDASHKKTEIRGLTSYWYFGDQSLRPGAASLDNDKLYSQKWSFSDYESDKAGVRAKWRLNDTFTLRAAFAAQQYTSENTYTGPTVYSAGLYSQPLYAFAPIETEEKTGSLFLDAAFDTGFIGHKVTVGYQGNTSRQKQYEDHIPYTPDQPGPQYTSPVGTIPLDQTPQVGKPSYSIGHGDQRLANSSESNNVLIGDVITFNEQWSAILGVTNTQIKTYANEFVYAKAFGSAETETTYNESKTSPNISLVYKPLPWLTTYATYIEGLQSGGVAPGGTANAGQAFAPEISEQYEIGAKATLGETLLTLALFNIEKPNGYTTGANIYVVDGRQENNGLEFSVTGKVIPELTVVGGFTLLDPKIKKTGVAADEGNVPTNVAKQLAKVYAEYDINPVPGLAMTGGAFYTGKQYTDQSNENDLPSFTTFDAGARYRLRLAENDLTLRVNVSNLTNKEYWLNSSYLGDPRTVAFSAQLEF</sequence>
<dbReference type="Proteomes" id="UP000050297">
    <property type="component" value="Unassembled WGS sequence"/>
</dbReference>
<dbReference type="NCBIfam" id="TIGR01783">
    <property type="entry name" value="TonB-siderophor"/>
    <property type="match status" value="1"/>
</dbReference>
<evidence type="ECO:0000256" key="9">
    <source>
        <dbReference type="ARBA" id="ARBA00023065"/>
    </source>
</evidence>
<dbReference type="PROSITE" id="PS01156">
    <property type="entry name" value="TONB_DEPENDENT_REC_2"/>
    <property type="match status" value="1"/>
</dbReference>
<reference evidence="18 19" key="1">
    <citation type="submission" date="2015-09" db="EMBL/GenBank/DDBJ databases">
        <title>Genome announcement of multiple Pseudomonas syringae strains.</title>
        <authorList>
            <person name="Thakur S."/>
            <person name="Wang P.W."/>
            <person name="Gong Y."/>
            <person name="Weir B.S."/>
            <person name="Guttman D.S."/>
        </authorList>
    </citation>
    <scope>NUCLEOTIDE SEQUENCE [LARGE SCALE GENOMIC DNA]</scope>
    <source>
        <strain evidence="18 19">ICMP2802</strain>
    </source>
</reference>
<dbReference type="Gene3D" id="3.55.50.30">
    <property type="match status" value="1"/>
</dbReference>
<comment type="similarity">
    <text evidence="2 14 16">Belongs to the TonB-dependent receptor family.</text>
</comment>
<evidence type="ECO:0000256" key="2">
    <source>
        <dbReference type="ARBA" id="ARBA00009810"/>
    </source>
</evidence>
<evidence type="ECO:0000256" key="15">
    <source>
        <dbReference type="PROSITE-ProRule" id="PRU10144"/>
    </source>
</evidence>
<evidence type="ECO:0000256" key="12">
    <source>
        <dbReference type="ARBA" id="ARBA00023170"/>
    </source>
</evidence>
<keyword evidence="9" id="KW-0406">Ion transport</keyword>
<dbReference type="Pfam" id="PF00593">
    <property type="entry name" value="TonB_dep_Rec_b-barrel"/>
    <property type="match status" value="1"/>
</dbReference>
<evidence type="ECO:0000256" key="1">
    <source>
        <dbReference type="ARBA" id="ARBA00004571"/>
    </source>
</evidence>
<dbReference type="InterPro" id="IPR036942">
    <property type="entry name" value="Beta-barrel_TonB_sf"/>
</dbReference>
<keyword evidence="12 18" id="KW-0675">Receptor</keyword>
<evidence type="ECO:0000313" key="18">
    <source>
        <dbReference type="EMBL" id="KPW20632.1"/>
    </source>
</evidence>
<evidence type="ECO:0000256" key="10">
    <source>
        <dbReference type="ARBA" id="ARBA00023077"/>
    </source>
</evidence>
<accession>A0A0P9HNF1</accession>
<evidence type="ECO:0000256" key="6">
    <source>
        <dbReference type="ARBA" id="ARBA00022692"/>
    </source>
</evidence>
<evidence type="ECO:0000256" key="16">
    <source>
        <dbReference type="RuleBase" id="RU003357"/>
    </source>
</evidence>
<protein>
    <submittedName>
        <fullName evidence="18">TonB-dependent siderophore receptor</fullName>
    </submittedName>
</protein>
<keyword evidence="5" id="KW-0410">Iron transport</keyword>
<dbReference type="Pfam" id="PF07715">
    <property type="entry name" value="Plug"/>
    <property type="match status" value="1"/>
</dbReference>
<evidence type="ECO:0000256" key="8">
    <source>
        <dbReference type="ARBA" id="ARBA00023004"/>
    </source>
</evidence>
<keyword evidence="13 14" id="KW-0998">Cell outer membrane</keyword>
<keyword evidence="8" id="KW-0408">Iron</keyword>
<gene>
    <name evidence="18" type="ORF">ALO91_04899</name>
</gene>
<keyword evidence="6 14" id="KW-0812">Transmembrane</keyword>
<dbReference type="InterPro" id="IPR039426">
    <property type="entry name" value="TonB-dep_rcpt-like"/>
</dbReference>
<keyword evidence="11 14" id="KW-0472">Membrane</keyword>
<dbReference type="PANTHER" id="PTHR32552">
    <property type="entry name" value="FERRICHROME IRON RECEPTOR-RELATED"/>
    <property type="match status" value="1"/>
</dbReference>
<dbReference type="InterPro" id="IPR010105">
    <property type="entry name" value="TonB_sidphr_rcpt"/>
</dbReference>
<dbReference type="InterPro" id="IPR012910">
    <property type="entry name" value="Plug_dom"/>
</dbReference>
<evidence type="ECO:0000259" key="17">
    <source>
        <dbReference type="SMART" id="SM00965"/>
    </source>
</evidence>
<dbReference type="SMART" id="SM00965">
    <property type="entry name" value="STN"/>
    <property type="match status" value="1"/>
</dbReference>
<keyword evidence="7" id="KW-0732">Signal</keyword>
<evidence type="ECO:0000256" key="14">
    <source>
        <dbReference type="PROSITE-ProRule" id="PRU01360"/>
    </source>
</evidence>
<keyword evidence="3 14" id="KW-0813">Transport</keyword>
<dbReference type="EMBL" id="LJPM01000248">
    <property type="protein sequence ID" value="KPW20632.1"/>
    <property type="molecule type" value="Genomic_DNA"/>
</dbReference>
<organism evidence="18 19">
    <name type="scientific">Pseudomonas syringae pv. aceris</name>
    <dbReference type="NCBI Taxonomy" id="199198"/>
    <lineage>
        <taxon>Bacteria</taxon>
        <taxon>Pseudomonadati</taxon>
        <taxon>Pseudomonadota</taxon>
        <taxon>Gammaproteobacteria</taxon>
        <taxon>Pseudomonadales</taxon>
        <taxon>Pseudomonadaceae</taxon>
        <taxon>Pseudomonas</taxon>
        <taxon>Pseudomonas syringae</taxon>
    </lineage>
</organism>
<dbReference type="SUPFAM" id="SSF56935">
    <property type="entry name" value="Porins"/>
    <property type="match status" value="1"/>
</dbReference>
<comment type="subcellular location">
    <subcellularLocation>
        <location evidence="1 14">Cell outer membrane</location>
        <topology evidence="1 14">Multi-pass membrane protein</topology>
    </subcellularLocation>
</comment>
<dbReference type="PROSITE" id="PS52016">
    <property type="entry name" value="TONB_DEPENDENT_REC_3"/>
    <property type="match status" value="1"/>
</dbReference>